<feature type="region of interest" description="Disordered" evidence="1">
    <location>
        <begin position="77"/>
        <end position="99"/>
    </location>
</feature>
<proteinExistence type="predicted"/>
<sequence>MVATVLRLRYRLLANMLTRSPWQLVGFVFGIIGALSGLFVVVAALFLIGVSGVDATHSVVTLGGALLVVGWSIAPCSREASTRPSRPSSSRRSRSARAR</sequence>
<name>A0ABQ6JPF2_9MICO</name>
<accession>A0ABQ6JPF2</accession>
<feature type="compositionally biased region" description="Basic residues" evidence="1">
    <location>
        <begin position="89"/>
        <end position="99"/>
    </location>
</feature>
<dbReference type="EMBL" id="BSVA01000001">
    <property type="protein sequence ID" value="GMA90177.1"/>
    <property type="molecule type" value="Genomic_DNA"/>
</dbReference>
<evidence type="ECO:0000313" key="3">
    <source>
        <dbReference type="EMBL" id="GMA90177.1"/>
    </source>
</evidence>
<dbReference type="Proteomes" id="UP001157069">
    <property type="component" value="Unassembled WGS sequence"/>
</dbReference>
<comment type="caution">
    <text evidence="3">The sequence shown here is derived from an EMBL/GenBank/DDBJ whole genome shotgun (WGS) entry which is preliminary data.</text>
</comment>
<evidence type="ECO:0000256" key="2">
    <source>
        <dbReference type="SAM" id="Phobius"/>
    </source>
</evidence>
<keyword evidence="4" id="KW-1185">Reference proteome</keyword>
<keyword evidence="2" id="KW-0812">Transmembrane</keyword>
<reference evidence="4" key="1">
    <citation type="journal article" date="2019" name="Int. J. Syst. Evol. Microbiol.">
        <title>The Global Catalogue of Microorganisms (GCM) 10K type strain sequencing project: providing services to taxonomists for standard genome sequencing and annotation.</title>
        <authorList>
            <consortium name="The Broad Institute Genomics Platform"/>
            <consortium name="The Broad Institute Genome Sequencing Center for Infectious Disease"/>
            <person name="Wu L."/>
            <person name="Ma J."/>
        </authorList>
    </citation>
    <scope>NUCLEOTIDE SEQUENCE [LARGE SCALE GENOMIC DNA]</scope>
    <source>
        <strain evidence="4">NBRC 108755</strain>
    </source>
</reference>
<evidence type="ECO:0000256" key="1">
    <source>
        <dbReference type="SAM" id="MobiDB-lite"/>
    </source>
</evidence>
<keyword evidence="2" id="KW-0472">Membrane</keyword>
<protein>
    <submittedName>
        <fullName evidence="3">Uncharacterized protein</fullName>
    </submittedName>
</protein>
<organism evidence="3 4">
    <name type="scientific">Homoserinibacter gongjuensis</name>
    <dbReference type="NCBI Taxonomy" id="1162968"/>
    <lineage>
        <taxon>Bacteria</taxon>
        <taxon>Bacillati</taxon>
        <taxon>Actinomycetota</taxon>
        <taxon>Actinomycetes</taxon>
        <taxon>Micrococcales</taxon>
        <taxon>Microbacteriaceae</taxon>
        <taxon>Homoserinibacter</taxon>
    </lineage>
</organism>
<gene>
    <name evidence="3" type="ORF">GCM10025869_07060</name>
</gene>
<feature type="compositionally biased region" description="Low complexity" evidence="1">
    <location>
        <begin position="77"/>
        <end position="88"/>
    </location>
</feature>
<evidence type="ECO:0000313" key="4">
    <source>
        <dbReference type="Proteomes" id="UP001157069"/>
    </source>
</evidence>
<feature type="transmembrane region" description="Helical" evidence="2">
    <location>
        <begin position="21"/>
        <end position="49"/>
    </location>
</feature>
<dbReference type="RefSeq" id="WP_284297796.1">
    <property type="nucleotide sequence ID" value="NZ_BSVA01000001.1"/>
</dbReference>
<keyword evidence="2" id="KW-1133">Transmembrane helix</keyword>
<feature type="transmembrane region" description="Helical" evidence="2">
    <location>
        <begin position="55"/>
        <end position="74"/>
    </location>
</feature>